<dbReference type="NCBIfam" id="TIGR00125">
    <property type="entry name" value="cyt_tran_rel"/>
    <property type="match status" value="1"/>
</dbReference>
<dbReference type="GO" id="GO:0004515">
    <property type="term" value="F:nicotinate-nucleotide adenylyltransferase activity"/>
    <property type="evidence" value="ECO:0007669"/>
    <property type="project" value="UniProtKB-UniRule"/>
</dbReference>
<dbReference type="EC" id="2.7.7.18" evidence="10"/>
<evidence type="ECO:0000256" key="2">
    <source>
        <dbReference type="ARBA" id="ARBA00005019"/>
    </source>
</evidence>
<keyword evidence="7 10" id="KW-0067">ATP-binding</keyword>
<dbReference type="PANTHER" id="PTHR39321">
    <property type="entry name" value="NICOTINATE-NUCLEOTIDE ADENYLYLTRANSFERASE-RELATED"/>
    <property type="match status" value="1"/>
</dbReference>
<evidence type="ECO:0000256" key="9">
    <source>
        <dbReference type="ARBA" id="ARBA00048721"/>
    </source>
</evidence>
<evidence type="ECO:0000256" key="1">
    <source>
        <dbReference type="ARBA" id="ARBA00002324"/>
    </source>
</evidence>
<proteinExistence type="inferred from homology"/>
<dbReference type="GO" id="GO:0009435">
    <property type="term" value="P:NAD+ biosynthetic process"/>
    <property type="evidence" value="ECO:0007669"/>
    <property type="project" value="UniProtKB-UniRule"/>
</dbReference>
<comment type="function">
    <text evidence="1 10">Catalyzes the reversible adenylation of nicotinate mononucleotide (NaMN) to nicotinic acid adenine dinucleotide (NaAD).</text>
</comment>
<evidence type="ECO:0000256" key="4">
    <source>
        <dbReference type="ARBA" id="ARBA00022679"/>
    </source>
</evidence>
<dbReference type="HAMAP" id="MF_00244">
    <property type="entry name" value="NaMN_adenylyltr"/>
    <property type="match status" value="1"/>
</dbReference>
<gene>
    <name evidence="10 12" type="primary">nadD</name>
    <name evidence="12" type="ORF">BARAN1_1046</name>
</gene>
<dbReference type="AlphaFoldDB" id="A0A2X3L2N4"/>
<sequence>MSLQGRTGLFGGTFNPIHIGHLRVAEEAWRQFGLRKVVFIPTGRPPHRAVDEGTPAEARYTMVCLAVEGHPQFSVSRIEVDRPGPCYTVDTVATMRELHPEGVAYIVGADIFARIETWHDWPRLLASCPFIVAPRPGTPPTVFHRPPFDRAQIHFLDMPLISMSSSEIRRRYRCGLPTEGLVPPAVDQWIRAHGLYGVATPRLGG</sequence>
<dbReference type="EMBL" id="LS483254">
    <property type="protein sequence ID" value="SQD93070.1"/>
    <property type="molecule type" value="Genomic_DNA"/>
</dbReference>
<keyword evidence="6 10" id="KW-0547">Nucleotide-binding</keyword>
<dbReference type="Pfam" id="PF01467">
    <property type="entry name" value="CTP_transf_like"/>
    <property type="match status" value="1"/>
</dbReference>
<dbReference type="CDD" id="cd02165">
    <property type="entry name" value="NMNAT"/>
    <property type="match status" value="1"/>
</dbReference>
<dbReference type="RefSeq" id="WP_162297754.1">
    <property type="nucleotide sequence ID" value="NZ_LS483254.1"/>
</dbReference>
<dbReference type="InterPro" id="IPR004821">
    <property type="entry name" value="Cyt_trans-like"/>
</dbReference>
<accession>A0A2X3L2N4</accession>
<reference evidence="13" key="1">
    <citation type="submission" date="2018-05" db="EMBL/GenBank/DDBJ databases">
        <authorList>
            <person name="Hao L."/>
        </authorList>
    </citation>
    <scope>NUCLEOTIDE SEQUENCE [LARGE SCALE GENOMIC DNA]</scope>
</reference>
<keyword evidence="5 10" id="KW-0548">Nucleotidyltransferase</keyword>
<comment type="pathway">
    <text evidence="2 10">Cofactor biosynthesis; NAD(+) biosynthesis; deamido-NAD(+) from nicotinate D-ribonucleotide: step 1/1.</text>
</comment>
<dbReference type="UniPathway" id="UPA00253">
    <property type="reaction ID" value="UER00332"/>
</dbReference>
<organism evidence="12 13">
    <name type="scientific">Candidatus Bipolaricaulis anaerobius</name>
    <dbReference type="NCBI Taxonomy" id="2026885"/>
    <lineage>
        <taxon>Bacteria</taxon>
        <taxon>Candidatus Bipolaricaulota</taxon>
        <taxon>Candidatus Bipolaricaulia</taxon>
        <taxon>Candidatus Bipolaricaulales</taxon>
        <taxon>Candidatus Bipolaricaulaceae</taxon>
        <taxon>Candidatus Bipolaricaulis</taxon>
    </lineage>
</organism>
<dbReference type="NCBIfam" id="TIGR00482">
    <property type="entry name" value="nicotinate (nicotinamide) nucleotide adenylyltransferase"/>
    <property type="match status" value="1"/>
</dbReference>
<name>A0A2X3L2N4_9BACT</name>
<dbReference type="KEGG" id="bana:BARAN1_1046"/>
<dbReference type="InterPro" id="IPR005248">
    <property type="entry name" value="NadD/NMNAT"/>
</dbReference>
<keyword evidence="3 10" id="KW-0662">Pyridine nucleotide biosynthesis</keyword>
<evidence type="ECO:0000256" key="3">
    <source>
        <dbReference type="ARBA" id="ARBA00022642"/>
    </source>
</evidence>
<dbReference type="InterPro" id="IPR014729">
    <property type="entry name" value="Rossmann-like_a/b/a_fold"/>
</dbReference>
<dbReference type="NCBIfam" id="NF000840">
    <property type="entry name" value="PRK00071.1-3"/>
    <property type="match status" value="1"/>
</dbReference>
<comment type="catalytic activity">
    <reaction evidence="9 10">
        <text>nicotinate beta-D-ribonucleotide + ATP + H(+) = deamido-NAD(+) + diphosphate</text>
        <dbReference type="Rhea" id="RHEA:22860"/>
        <dbReference type="ChEBI" id="CHEBI:15378"/>
        <dbReference type="ChEBI" id="CHEBI:30616"/>
        <dbReference type="ChEBI" id="CHEBI:33019"/>
        <dbReference type="ChEBI" id="CHEBI:57502"/>
        <dbReference type="ChEBI" id="CHEBI:58437"/>
        <dbReference type="EC" id="2.7.7.18"/>
    </reaction>
</comment>
<dbReference type="Proteomes" id="UP000249818">
    <property type="component" value="Chromosome BARAN1"/>
</dbReference>
<keyword evidence="13" id="KW-1185">Reference proteome</keyword>
<evidence type="ECO:0000256" key="5">
    <source>
        <dbReference type="ARBA" id="ARBA00022695"/>
    </source>
</evidence>
<evidence type="ECO:0000313" key="12">
    <source>
        <dbReference type="EMBL" id="SQD93070.1"/>
    </source>
</evidence>
<comment type="similarity">
    <text evidence="10">Belongs to the NadD family.</text>
</comment>
<protein>
    <recommendedName>
        <fullName evidence="10">Probable nicotinate-nucleotide adenylyltransferase</fullName>
        <ecNumber evidence="10">2.7.7.18</ecNumber>
    </recommendedName>
    <alternativeName>
        <fullName evidence="10">Deamido-NAD(+) diphosphorylase</fullName>
    </alternativeName>
    <alternativeName>
        <fullName evidence="10">Deamido-NAD(+) pyrophosphorylase</fullName>
    </alternativeName>
    <alternativeName>
        <fullName evidence="10">Nicotinate mononucleotide adenylyltransferase</fullName>
        <shortName evidence="10">NaMN adenylyltransferase</shortName>
    </alternativeName>
</protein>
<feature type="domain" description="Cytidyltransferase-like" evidence="11">
    <location>
        <begin position="9"/>
        <end position="171"/>
    </location>
</feature>
<evidence type="ECO:0000256" key="8">
    <source>
        <dbReference type="ARBA" id="ARBA00023027"/>
    </source>
</evidence>
<evidence type="ECO:0000256" key="6">
    <source>
        <dbReference type="ARBA" id="ARBA00022741"/>
    </source>
</evidence>
<dbReference type="PANTHER" id="PTHR39321:SF3">
    <property type="entry name" value="PHOSPHOPANTETHEINE ADENYLYLTRANSFERASE"/>
    <property type="match status" value="1"/>
</dbReference>
<dbReference type="Gene3D" id="3.40.50.620">
    <property type="entry name" value="HUPs"/>
    <property type="match status" value="1"/>
</dbReference>
<dbReference type="OrthoDB" id="5295945at2"/>
<dbReference type="SUPFAM" id="SSF52374">
    <property type="entry name" value="Nucleotidylyl transferase"/>
    <property type="match status" value="1"/>
</dbReference>
<keyword evidence="8 10" id="KW-0520">NAD</keyword>
<evidence type="ECO:0000313" key="13">
    <source>
        <dbReference type="Proteomes" id="UP000249818"/>
    </source>
</evidence>
<keyword evidence="4 10" id="KW-0808">Transferase</keyword>
<dbReference type="GO" id="GO:0005524">
    <property type="term" value="F:ATP binding"/>
    <property type="evidence" value="ECO:0007669"/>
    <property type="project" value="UniProtKB-KW"/>
</dbReference>
<evidence type="ECO:0000256" key="7">
    <source>
        <dbReference type="ARBA" id="ARBA00022840"/>
    </source>
</evidence>
<evidence type="ECO:0000256" key="10">
    <source>
        <dbReference type="HAMAP-Rule" id="MF_00244"/>
    </source>
</evidence>
<evidence type="ECO:0000259" key="11">
    <source>
        <dbReference type="Pfam" id="PF01467"/>
    </source>
</evidence>